<gene>
    <name evidence="1" type="ORF">SLEP1_g37949</name>
</gene>
<evidence type="ECO:0000313" key="1">
    <source>
        <dbReference type="EMBL" id="GKV28967.1"/>
    </source>
</evidence>
<comment type="caution">
    <text evidence="1">The sequence shown here is derived from an EMBL/GenBank/DDBJ whole genome shotgun (WGS) entry which is preliminary data.</text>
</comment>
<dbReference type="EMBL" id="BPVZ01000081">
    <property type="protein sequence ID" value="GKV28967.1"/>
    <property type="molecule type" value="Genomic_DNA"/>
</dbReference>
<evidence type="ECO:0000313" key="2">
    <source>
        <dbReference type="Proteomes" id="UP001054252"/>
    </source>
</evidence>
<keyword evidence="2" id="KW-1185">Reference proteome</keyword>
<sequence>MEEFSAIQCTFQQFADFGSIQVSWTCQFSEILNCKRPGATQNNASNQM</sequence>
<reference evidence="1 2" key="1">
    <citation type="journal article" date="2021" name="Commun. Biol.">
        <title>The genome of Shorea leprosula (Dipterocarpaceae) highlights the ecological relevance of drought in aseasonal tropical rainforests.</title>
        <authorList>
            <person name="Ng K.K.S."/>
            <person name="Kobayashi M.J."/>
            <person name="Fawcett J.A."/>
            <person name="Hatakeyama M."/>
            <person name="Paape T."/>
            <person name="Ng C.H."/>
            <person name="Ang C.C."/>
            <person name="Tnah L.H."/>
            <person name="Lee C.T."/>
            <person name="Nishiyama T."/>
            <person name="Sese J."/>
            <person name="O'Brien M.J."/>
            <person name="Copetti D."/>
            <person name="Mohd Noor M.I."/>
            <person name="Ong R.C."/>
            <person name="Putra M."/>
            <person name="Sireger I.Z."/>
            <person name="Indrioko S."/>
            <person name="Kosugi Y."/>
            <person name="Izuno A."/>
            <person name="Isagi Y."/>
            <person name="Lee S.L."/>
            <person name="Shimizu K.K."/>
        </authorList>
    </citation>
    <scope>NUCLEOTIDE SEQUENCE [LARGE SCALE GENOMIC DNA]</scope>
    <source>
        <strain evidence="1">214</strain>
    </source>
</reference>
<organism evidence="1 2">
    <name type="scientific">Rubroshorea leprosula</name>
    <dbReference type="NCBI Taxonomy" id="152421"/>
    <lineage>
        <taxon>Eukaryota</taxon>
        <taxon>Viridiplantae</taxon>
        <taxon>Streptophyta</taxon>
        <taxon>Embryophyta</taxon>
        <taxon>Tracheophyta</taxon>
        <taxon>Spermatophyta</taxon>
        <taxon>Magnoliopsida</taxon>
        <taxon>eudicotyledons</taxon>
        <taxon>Gunneridae</taxon>
        <taxon>Pentapetalae</taxon>
        <taxon>rosids</taxon>
        <taxon>malvids</taxon>
        <taxon>Malvales</taxon>
        <taxon>Dipterocarpaceae</taxon>
        <taxon>Rubroshorea</taxon>
    </lineage>
</organism>
<protein>
    <submittedName>
        <fullName evidence="1">Uncharacterized protein</fullName>
    </submittedName>
</protein>
<dbReference type="AlphaFoldDB" id="A0AAV5KWF7"/>
<dbReference type="Proteomes" id="UP001054252">
    <property type="component" value="Unassembled WGS sequence"/>
</dbReference>
<name>A0AAV5KWF7_9ROSI</name>
<proteinExistence type="predicted"/>
<accession>A0AAV5KWF7</accession>